<dbReference type="GO" id="GO:0016491">
    <property type="term" value="F:oxidoreductase activity"/>
    <property type="evidence" value="ECO:0007669"/>
    <property type="project" value="InterPro"/>
</dbReference>
<dbReference type="InterPro" id="IPR005025">
    <property type="entry name" value="FMN_Rdtase-like_dom"/>
</dbReference>
<proteinExistence type="predicted"/>
<dbReference type="PANTHER" id="PTHR30543">
    <property type="entry name" value="CHROMATE REDUCTASE"/>
    <property type="match status" value="1"/>
</dbReference>
<organism evidence="2 3">
    <name type="scientific">Arthrobacter crusticola</name>
    <dbReference type="NCBI Taxonomy" id="2547960"/>
    <lineage>
        <taxon>Bacteria</taxon>
        <taxon>Bacillati</taxon>
        <taxon>Actinomycetota</taxon>
        <taxon>Actinomycetes</taxon>
        <taxon>Micrococcales</taxon>
        <taxon>Micrococcaceae</taxon>
        <taxon>Arthrobacter</taxon>
    </lineage>
</organism>
<dbReference type="Pfam" id="PF03358">
    <property type="entry name" value="FMN_red"/>
    <property type="match status" value="1"/>
</dbReference>
<dbReference type="GO" id="GO:0005829">
    <property type="term" value="C:cytosol"/>
    <property type="evidence" value="ECO:0007669"/>
    <property type="project" value="TreeGrafter"/>
</dbReference>
<protein>
    <submittedName>
        <fullName evidence="2">NADPH-dependent oxidoreductase</fullName>
    </submittedName>
</protein>
<dbReference type="GO" id="GO:0010181">
    <property type="term" value="F:FMN binding"/>
    <property type="evidence" value="ECO:0007669"/>
    <property type="project" value="TreeGrafter"/>
</dbReference>
<dbReference type="OrthoDB" id="9812295at2"/>
<dbReference type="Proteomes" id="UP000295411">
    <property type="component" value="Unassembled WGS sequence"/>
</dbReference>
<feature type="domain" description="NADPH-dependent FMN reductase-like" evidence="1">
    <location>
        <begin position="4"/>
        <end position="148"/>
    </location>
</feature>
<dbReference type="PANTHER" id="PTHR30543:SF21">
    <property type="entry name" value="NAD(P)H-DEPENDENT FMN REDUCTASE LOT6"/>
    <property type="match status" value="1"/>
</dbReference>
<dbReference type="InterPro" id="IPR050712">
    <property type="entry name" value="NAD(P)H-dep_reductase"/>
</dbReference>
<keyword evidence="3" id="KW-1185">Reference proteome</keyword>
<evidence type="ECO:0000313" key="3">
    <source>
        <dbReference type="Proteomes" id="UP000295411"/>
    </source>
</evidence>
<dbReference type="EMBL" id="SMTK01000001">
    <property type="protein sequence ID" value="TDK27945.1"/>
    <property type="molecule type" value="Genomic_DNA"/>
</dbReference>
<dbReference type="RefSeq" id="WP_133402358.1">
    <property type="nucleotide sequence ID" value="NZ_SMTK01000001.1"/>
</dbReference>
<dbReference type="SUPFAM" id="SSF52218">
    <property type="entry name" value="Flavoproteins"/>
    <property type="match status" value="1"/>
</dbReference>
<accession>A0A4R5U2S0</accession>
<name>A0A4R5U2S0_9MICC</name>
<sequence length="187" mass="20267">MTHVQIILGSTRQGRVGGKVARWFMDHARARTDFTTELVDLADWPLPFFNAAVPPAFGPSPDPASRAWGAKIARADGYILVTPEYNHGYPAVLKNALDHLYHEWNGKPVGFVGYGGPGGGIRAVEQLRQVVVELGMVPLREQVILANAYAAFDEAGGLVDRRAPDRQASAVLDEIARATTRLGLQPA</sequence>
<dbReference type="AlphaFoldDB" id="A0A4R5U2S0"/>
<dbReference type="InterPro" id="IPR029039">
    <property type="entry name" value="Flavoprotein-like_sf"/>
</dbReference>
<reference evidence="2 3" key="1">
    <citation type="submission" date="2019-03" db="EMBL/GenBank/DDBJ databases">
        <title>Arthrobacter sp. nov., an bacterium isolated from biocrust in Mu Us Desert.</title>
        <authorList>
            <person name="Lixiong L."/>
        </authorList>
    </citation>
    <scope>NUCLEOTIDE SEQUENCE [LARGE SCALE GENOMIC DNA]</scope>
    <source>
        <strain evidence="2 3">SLN-3</strain>
    </source>
</reference>
<comment type="caution">
    <text evidence="2">The sequence shown here is derived from an EMBL/GenBank/DDBJ whole genome shotgun (WGS) entry which is preliminary data.</text>
</comment>
<evidence type="ECO:0000259" key="1">
    <source>
        <dbReference type="Pfam" id="PF03358"/>
    </source>
</evidence>
<evidence type="ECO:0000313" key="2">
    <source>
        <dbReference type="EMBL" id="TDK27945.1"/>
    </source>
</evidence>
<dbReference type="Gene3D" id="3.40.50.360">
    <property type="match status" value="1"/>
</dbReference>
<gene>
    <name evidence="2" type="ORF">E2F48_02200</name>
</gene>